<dbReference type="InterPro" id="IPR036390">
    <property type="entry name" value="WH_DNA-bd_sf"/>
</dbReference>
<dbReference type="AlphaFoldDB" id="A0A6G9Y0X8"/>
<dbReference type="GO" id="GO:0003700">
    <property type="term" value="F:DNA-binding transcription factor activity"/>
    <property type="evidence" value="ECO:0007669"/>
    <property type="project" value="InterPro"/>
</dbReference>
<reference evidence="5 6" key="1">
    <citation type="journal article" date="2019" name="ACS Chem. Biol.">
        <title>Identification and Mobilization of a Cryptic Antibiotic Biosynthesis Gene Locus from a Human-Pathogenic Nocardia Isolate.</title>
        <authorList>
            <person name="Herisse M."/>
            <person name="Ishida K."/>
            <person name="Porter J.L."/>
            <person name="Howden B."/>
            <person name="Hertweck C."/>
            <person name="Stinear T.P."/>
            <person name="Pidot S.J."/>
        </authorList>
    </citation>
    <scope>NUCLEOTIDE SEQUENCE [LARGE SCALE GENOMIC DNA]</scope>
    <source>
        <strain evidence="5 6">AUSMDU00024985</strain>
    </source>
</reference>
<gene>
    <name evidence="5" type="ORF">F5X71_34395</name>
</gene>
<dbReference type="PANTHER" id="PTHR33154">
    <property type="entry name" value="TRANSCRIPTIONAL REGULATOR, ARSR FAMILY"/>
    <property type="match status" value="1"/>
</dbReference>
<protein>
    <submittedName>
        <fullName evidence="5">Metalloregulator ArsR/SmtB family transcription factor</fullName>
    </submittedName>
</protein>
<accession>A0A6G9Y0X8</accession>
<dbReference type="CDD" id="cd00090">
    <property type="entry name" value="HTH_ARSR"/>
    <property type="match status" value="1"/>
</dbReference>
<sequence length="123" mass="13259">MSKSKLVVTPVQACSAAPIVRDPLTEQTATELASVFRALSDPVRLRLLSSIASREGQEACVCELSTGIDLTQPTISHHLKVLREAGLLISERRASWVYYKVVPEALQRLSTLLLTESGAGVSA</sequence>
<evidence type="ECO:0000259" key="4">
    <source>
        <dbReference type="PROSITE" id="PS50987"/>
    </source>
</evidence>
<organism evidence="5 6">
    <name type="scientific">Nocardia brasiliensis</name>
    <dbReference type="NCBI Taxonomy" id="37326"/>
    <lineage>
        <taxon>Bacteria</taxon>
        <taxon>Bacillati</taxon>
        <taxon>Actinomycetota</taxon>
        <taxon>Actinomycetes</taxon>
        <taxon>Mycobacteriales</taxon>
        <taxon>Nocardiaceae</taxon>
        <taxon>Nocardia</taxon>
    </lineage>
</organism>
<dbReference type="RefSeq" id="WP_167465738.1">
    <property type="nucleotide sequence ID" value="NZ_CP046171.1"/>
</dbReference>
<proteinExistence type="predicted"/>
<dbReference type="SMART" id="SM00418">
    <property type="entry name" value="HTH_ARSR"/>
    <property type="match status" value="1"/>
</dbReference>
<keyword evidence="2" id="KW-0238">DNA-binding</keyword>
<dbReference type="EMBL" id="CP046171">
    <property type="protein sequence ID" value="QIS06723.1"/>
    <property type="molecule type" value="Genomic_DNA"/>
</dbReference>
<dbReference type="InterPro" id="IPR036388">
    <property type="entry name" value="WH-like_DNA-bd_sf"/>
</dbReference>
<dbReference type="InterPro" id="IPR001845">
    <property type="entry name" value="HTH_ArsR_DNA-bd_dom"/>
</dbReference>
<dbReference type="NCBIfam" id="NF033788">
    <property type="entry name" value="HTH_metalloreg"/>
    <property type="match status" value="1"/>
</dbReference>
<dbReference type="GO" id="GO:0003677">
    <property type="term" value="F:DNA binding"/>
    <property type="evidence" value="ECO:0007669"/>
    <property type="project" value="UniProtKB-KW"/>
</dbReference>
<evidence type="ECO:0000256" key="2">
    <source>
        <dbReference type="ARBA" id="ARBA00023125"/>
    </source>
</evidence>
<name>A0A6G9Y0X8_NOCBR</name>
<dbReference type="Gene3D" id="1.10.10.10">
    <property type="entry name" value="Winged helix-like DNA-binding domain superfamily/Winged helix DNA-binding domain"/>
    <property type="match status" value="1"/>
</dbReference>
<dbReference type="Pfam" id="PF01022">
    <property type="entry name" value="HTH_5"/>
    <property type="match status" value="1"/>
</dbReference>
<evidence type="ECO:0000313" key="5">
    <source>
        <dbReference type="EMBL" id="QIS06723.1"/>
    </source>
</evidence>
<dbReference type="InterPro" id="IPR051081">
    <property type="entry name" value="HTH_MetalResp_TranReg"/>
</dbReference>
<keyword evidence="3" id="KW-0804">Transcription</keyword>
<dbReference type="PANTHER" id="PTHR33154:SF18">
    <property type="entry name" value="ARSENICAL RESISTANCE OPERON REPRESSOR"/>
    <property type="match status" value="1"/>
</dbReference>
<feature type="domain" description="HTH arsR-type" evidence="4">
    <location>
        <begin position="24"/>
        <end position="121"/>
    </location>
</feature>
<dbReference type="InterPro" id="IPR011991">
    <property type="entry name" value="ArsR-like_HTH"/>
</dbReference>
<dbReference type="PROSITE" id="PS50987">
    <property type="entry name" value="HTH_ARSR_2"/>
    <property type="match status" value="1"/>
</dbReference>
<dbReference type="Proteomes" id="UP000501705">
    <property type="component" value="Chromosome"/>
</dbReference>
<evidence type="ECO:0000313" key="6">
    <source>
        <dbReference type="Proteomes" id="UP000501705"/>
    </source>
</evidence>
<dbReference type="SUPFAM" id="SSF46785">
    <property type="entry name" value="Winged helix' DNA-binding domain"/>
    <property type="match status" value="1"/>
</dbReference>
<keyword evidence="1" id="KW-0805">Transcription regulation</keyword>
<evidence type="ECO:0000256" key="1">
    <source>
        <dbReference type="ARBA" id="ARBA00023015"/>
    </source>
</evidence>
<evidence type="ECO:0000256" key="3">
    <source>
        <dbReference type="ARBA" id="ARBA00023163"/>
    </source>
</evidence>
<dbReference type="PRINTS" id="PR00778">
    <property type="entry name" value="HTHARSR"/>
</dbReference>